<dbReference type="InterPro" id="IPR017900">
    <property type="entry name" value="4Fe4S_Fe_S_CS"/>
</dbReference>
<dbReference type="SUPFAM" id="SSF46548">
    <property type="entry name" value="alpha-helical ferredoxin"/>
    <property type="match status" value="1"/>
</dbReference>
<dbReference type="GO" id="GO:0046872">
    <property type="term" value="F:metal ion binding"/>
    <property type="evidence" value="ECO:0007669"/>
    <property type="project" value="UniProtKB-KW"/>
</dbReference>
<reference evidence="7 8" key="1">
    <citation type="submission" date="2016-02" db="EMBL/GenBank/DDBJ databases">
        <authorList>
            <consortium name="Pathogen Informatics"/>
        </authorList>
    </citation>
    <scope>NUCLEOTIDE SEQUENCE [LARGE SCALE GENOMIC DNA]</scope>
    <source>
        <strain evidence="7 8">RC20</strain>
    </source>
</reference>
<dbReference type="Proteomes" id="UP000069632">
    <property type="component" value="Unassembled WGS sequence"/>
</dbReference>
<dbReference type="EMBL" id="FIZP01000001">
    <property type="protein sequence ID" value="CZE45958.1"/>
    <property type="molecule type" value="Genomic_DNA"/>
</dbReference>
<feature type="domain" description="4Fe-4S ferredoxin-type" evidence="6">
    <location>
        <begin position="5"/>
        <end position="36"/>
    </location>
</feature>
<dbReference type="GO" id="GO:0005886">
    <property type="term" value="C:plasma membrane"/>
    <property type="evidence" value="ECO:0007669"/>
    <property type="project" value="TreeGrafter"/>
</dbReference>
<keyword evidence="5" id="KW-0411">Iron-sulfur</keyword>
<sequence length="316" mass="36106">MKLKFKTTQNSVSECINCSLCTKNCEFLDKFELDLSGFAKNSDLAYNCFLCDKCYEVCPKDIKGSEVSLNLRLQKPRKFKLLEFKKEPYLFENNSEKISTELFFFGCNFVGYFPKTSKKIIEIFEKEGVDFSIDCCGKPLFEAGLGAEKRLIYLNELFKKKKTKRLITACPNCYHFLKPRLDIKVSSLYEKLDEMGLLSTFSNEIDLFFPCPERANYEIYSHFKDKLPNAKNTFSDVNCCGAGGLAMSNEPEVAQNGVSKVLAKSNQPYTYCATCSGRFGASSRHISSLFLGVDEKTNKHYALNVLKFKYYKKGRI</sequence>
<dbReference type="InterPro" id="IPR017896">
    <property type="entry name" value="4Fe4S_Fe-S-bd"/>
</dbReference>
<dbReference type="Gene3D" id="3.30.70.20">
    <property type="match status" value="1"/>
</dbReference>
<dbReference type="PANTHER" id="PTHR43255:SF1">
    <property type="entry name" value="IRON-SULFUR-BINDING OXIDOREDUCTASE FADF-RELATED"/>
    <property type="match status" value="1"/>
</dbReference>
<keyword evidence="1" id="KW-0004">4Fe-4S</keyword>
<dbReference type="PANTHER" id="PTHR43255">
    <property type="entry name" value="IRON-SULFUR-BINDING OXIDOREDUCTASE FADF-RELATED-RELATED"/>
    <property type="match status" value="1"/>
</dbReference>
<evidence type="ECO:0000256" key="3">
    <source>
        <dbReference type="ARBA" id="ARBA00023002"/>
    </source>
</evidence>
<keyword evidence="4" id="KW-0408">Iron</keyword>
<dbReference type="InterPro" id="IPR051460">
    <property type="entry name" value="HdrC_iron-sulfur_subunit"/>
</dbReference>
<evidence type="ECO:0000259" key="6">
    <source>
        <dbReference type="PROSITE" id="PS51379"/>
    </source>
</evidence>
<keyword evidence="2" id="KW-0479">Metal-binding</keyword>
<evidence type="ECO:0000256" key="1">
    <source>
        <dbReference type="ARBA" id="ARBA00022485"/>
    </source>
</evidence>
<dbReference type="GO" id="GO:0016491">
    <property type="term" value="F:oxidoreductase activity"/>
    <property type="evidence" value="ECO:0007669"/>
    <property type="project" value="UniProtKB-KW"/>
</dbReference>
<keyword evidence="3" id="KW-0560">Oxidoreductase</keyword>
<evidence type="ECO:0000313" key="7">
    <source>
        <dbReference type="EMBL" id="CZE45958.1"/>
    </source>
</evidence>
<dbReference type="Pfam" id="PF02754">
    <property type="entry name" value="CCG"/>
    <property type="match status" value="2"/>
</dbReference>
<dbReference type="PROSITE" id="PS00198">
    <property type="entry name" value="4FE4S_FER_1"/>
    <property type="match status" value="1"/>
</dbReference>
<dbReference type="GO" id="GO:0051539">
    <property type="term" value="F:4 iron, 4 sulfur cluster binding"/>
    <property type="evidence" value="ECO:0007669"/>
    <property type="project" value="UniProtKB-KW"/>
</dbReference>
<name>A0A128ECL8_9BACT</name>
<gene>
    <name evidence="7" type="ORF">ERS672216_00121</name>
</gene>
<evidence type="ECO:0000256" key="4">
    <source>
        <dbReference type="ARBA" id="ARBA00023004"/>
    </source>
</evidence>
<evidence type="ECO:0000256" key="2">
    <source>
        <dbReference type="ARBA" id="ARBA00022723"/>
    </source>
</evidence>
<dbReference type="AlphaFoldDB" id="A0A128ECL8"/>
<evidence type="ECO:0000256" key="5">
    <source>
        <dbReference type="ARBA" id="ARBA00023014"/>
    </source>
</evidence>
<organism evidence="7 8">
    <name type="scientific">Campylobacter geochelonis</name>
    <dbReference type="NCBI Taxonomy" id="1780362"/>
    <lineage>
        <taxon>Bacteria</taxon>
        <taxon>Pseudomonadati</taxon>
        <taxon>Campylobacterota</taxon>
        <taxon>Epsilonproteobacteria</taxon>
        <taxon>Campylobacterales</taxon>
        <taxon>Campylobacteraceae</taxon>
        <taxon>Campylobacter</taxon>
    </lineage>
</organism>
<evidence type="ECO:0000313" key="8">
    <source>
        <dbReference type="Proteomes" id="UP000069632"/>
    </source>
</evidence>
<dbReference type="InterPro" id="IPR004017">
    <property type="entry name" value="Cys_rich_dom"/>
</dbReference>
<dbReference type="PROSITE" id="PS51379">
    <property type="entry name" value="4FE4S_FER_2"/>
    <property type="match status" value="1"/>
</dbReference>
<proteinExistence type="predicted"/>
<dbReference type="RefSeq" id="WP_075493746.1">
    <property type="nucleotide sequence ID" value="NZ_CP053844.1"/>
</dbReference>
<accession>A0A128ECL8</accession>
<dbReference type="OrthoDB" id="9803192at2"/>
<keyword evidence="8" id="KW-1185">Reference proteome</keyword>
<protein>
    <submittedName>
        <fullName evidence="7">Succinate dehydrogenase/fumarate reductase iron-sulfur subunit</fullName>
    </submittedName>
</protein>